<feature type="domain" description="Methyl-accepting transducer" evidence="3">
    <location>
        <begin position="176"/>
        <end position="405"/>
    </location>
</feature>
<dbReference type="PRINTS" id="PR00260">
    <property type="entry name" value="CHEMTRNSDUCR"/>
</dbReference>
<dbReference type="GO" id="GO:0016020">
    <property type="term" value="C:membrane"/>
    <property type="evidence" value="ECO:0007669"/>
    <property type="project" value="InterPro"/>
</dbReference>
<dbReference type="SUPFAM" id="SSF58104">
    <property type="entry name" value="Methyl-accepting chemotaxis protein (MCP) signaling domain"/>
    <property type="match status" value="1"/>
</dbReference>
<evidence type="ECO:0000256" key="2">
    <source>
        <dbReference type="ARBA" id="ARBA00029447"/>
    </source>
</evidence>
<evidence type="ECO:0000313" key="4">
    <source>
        <dbReference type="EMBL" id="VAX06974.1"/>
    </source>
</evidence>
<accession>A0A3B1B4N6</accession>
<dbReference type="PROSITE" id="PS50111">
    <property type="entry name" value="CHEMOTAXIS_TRANSDUC_2"/>
    <property type="match status" value="1"/>
</dbReference>
<dbReference type="EMBL" id="UOFW01000190">
    <property type="protein sequence ID" value="VAX06974.1"/>
    <property type="molecule type" value="Genomic_DNA"/>
</dbReference>
<dbReference type="InterPro" id="IPR004089">
    <property type="entry name" value="MCPsignal_dom"/>
</dbReference>
<dbReference type="SMART" id="SM00283">
    <property type="entry name" value="MA"/>
    <property type="match status" value="1"/>
</dbReference>
<reference evidence="4" key="1">
    <citation type="submission" date="2018-06" db="EMBL/GenBank/DDBJ databases">
        <authorList>
            <person name="Zhirakovskaya E."/>
        </authorList>
    </citation>
    <scope>NUCLEOTIDE SEQUENCE</scope>
</reference>
<dbReference type="GO" id="GO:0006935">
    <property type="term" value="P:chemotaxis"/>
    <property type="evidence" value="ECO:0007669"/>
    <property type="project" value="InterPro"/>
</dbReference>
<dbReference type="InterPro" id="IPR004090">
    <property type="entry name" value="Chemotax_Me-accpt_rcpt"/>
</dbReference>
<evidence type="ECO:0000256" key="1">
    <source>
        <dbReference type="ARBA" id="ARBA00023224"/>
    </source>
</evidence>
<protein>
    <submittedName>
        <fullName evidence="4">Methyl-accepting chemotaxis protein</fullName>
    </submittedName>
</protein>
<gene>
    <name evidence="4" type="ORF">MNBD_ALPHA03-632</name>
</gene>
<dbReference type="Gene3D" id="1.10.287.950">
    <property type="entry name" value="Methyl-accepting chemotaxis protein"/>
    <property type="match status" value="1"/>
</dbReference>
<dbReference type="GO" id="GO:0007165">
    <property type="term" value="P:signal transduction"/>
    <property type="evidence" value="ECO:0007669"/>
    <property type="project" value="UniProtKB-KW"/>
</dbReference>
<organism evidence="4">
    <name type="scientific">hydrothermal vent metagenome</name>
    <dbReference type="NCBI Taxonomy" id="652676"/>
    <lineage>
        <taxon>unclassified sequences</taxon>
        <taxon>metagenomes</taxon>
        <taxon>ecological metagenomes</taxon>
    </lineage>
</organism>
<sequence length="437" mass="47278">MSIFSRGKSTYNHINPADIQYLTAICHEVASGDNPNSLQEFSGNPDLQELVAAISAIGQKNAPPRLYKSNNSTLLDVFDRVLKGDLEARITDHDSHSETGKIAEELNDFLNVVQCFMSEAGEVMRAVRDGEYYRRILPEGMGGEFLRHSKAINDVIAQIQDKDHIVKSMTEKFITNVKDMIVSSTELAPKATAMSETANHTKQFCDHAVKSANETQASVQTVASAAEELSSSIGEITHQVERSSGLIIETVTDVSKTNEAISELSKEVERISTILDIITEISGQTNLLALNATIEAARAGDAGKGFAVVANEVKSLAQKTAEATNQITSQLQKIQSVTKIAIGTVTHIGEKIDQVNDISHSINNAMVEQFSATNEISQSAQMAAGSTEEASQRINEVNGGADETEAAAIEMLDTVKTMSEKTTSLQDDLNEFIVKIS</sequence>
<proteinExistence type="inferred from homology"/>
<dbReference type="Pfam" id="PF00015">
    <property type="entry name" value="MCPsignal"/>
    <property type="match status" value="1"/>
</dbReference>
<name>A0A3B1B4N6_9ZZZZ</name>
<dbReference type="PANTHER" id="PTHR32089">
    <property type="entry name" value="METHYL-ACCEPTING CHEMOTAXIS PROTEIN MCPB"/>
    <property type="match status" value="1"/>
</dbReference>
<dbReference type="PANTHER" id="PTHR32089:SF112">
    <property type="entry name" value="LYSOZYME-LIKE PROTEIN-RELATED"/>
    <property type="match status" value="1"/>
</dbReference>
<dbReference type="AlphaFoldDB" id="A0A3B1B4N6"/>
<dbReference type="GO" id="GO:0004888">
    <property type="term" value="F:transmembrane signaling receptor activity"/>
    <property type="evidence" value="ECO:0007669"/>
    <property type="project" value="InterPro"/>
</dbReference>
<comment type="similarity">
    <text evidence="2">Belongs to the methyl-accepting chemotaxis (MCP) protein family.</text>
</comment>
<keyword evidence="1" id="KW-0807">Transducer</keyword>
<evidence type="ECO:0000259" key="3">
    <source>
        <dbReference type="PROSITE" id="PS50111"/>
    </source>
</evidence>